<evidence type="ECO:0000313" key="1">
    <source>
        <dbReference type="EMBL" id="TKR63101.1"/>
    </source>
</evidence>
<reference evidence="1 2" key="2">
    <citation type="journal article" date="2019" name="G3 (Bethesda)">
        <title>Hybrid Assembly of the Genome of the Entomopathogenic Nematode Steinernema carpocapsae Identifies the X-Chromosome.</title>
        <authorList>
            <person name="Serra L."/>
            <person name="Macchietto M."/>
            <person name="Macias-Munoz A."/>
            <person name="McGill C.J."/>
            <person name="Rodriguez I.M."/>
            <person name="Rodriguez B."/>
            <person name="Murad R."/>
            <person name="Mortazavi A."/>
        </authorList>
    </citation>
    <scope>NUCLEOTIDE SEQUENCE [LARGE SCALE GENOMIC DNA]</scope>
    <source>
        <strain evidence="1 2">ALL</strain>
    </source>
</reference>
<gene>
    <name evidence="1" type="ORF">L596_026976</name>
</gene>
<proteinExistence type="predicted"/>
<organism evidence="1 2">
    <name type="scientific">Steinernema carpocapsae</name>
    <name type="common">Entomopathogenic nematode</name>
    <dbReference type="NCBI Taxonomy" id="34508"/>
    <lineage>
        <taxon>Eukaryota</taxon>
        <taxon>Metazoa</taxon>
        <taxon>Ecdysozoa</taxon>
        <taxon>Nematoda</taxon>
        <taxon>Chromadorea</taxon>
        <taxon>Rhabditida</taxon>
        <taxon>Tylenchina</taxon>
        <taxon>Panagrolaimomorpha</taxon>
        <taxon>Strongyloidoidea</taxon>
        <taxon>Steinernematidae</taxon>
        <taxon>Steinernema</taxon>
    </lineage>
</organism>
<protein>
    <submittedName>
        <fullName evidence="1">Uncharacterized protein</fullName>
    </submittedName>
</protein>
<comment type="caution">
    <text evidence="1">The sequence shown here is derived from an EMBL/GenBank/DDBJ whole genome shotgun (WGS) entry which is preliminary data.</text>
</comment>
<dbReference type="AlphaFoldDB" id="A0A4U5M2Y5"/>
<sequence length="96" mass="11340">MTLFCYNDFLSTEVLLKRFTLLTYETFTSFLLSCVRGNVECDLGHRREWSKKSVREVAPKRYRSMWTAAPTDSTRPVQTDHITVQDMAELRRVIQF</sequence>
<dbReference type="Proteomes" id="UP000298663">
    <property type="component" value="Unassembled WGS sequence"/>
</dbReference>
<name>A0A4U5M2Y5_STECR</name>
<dbReference type="EMBL" id="AZBU02000010">
    <property type="protein sequence ID" value="TKR63101.1"/>
    <property type="molecule type" value="Genomic_DNA"/>
</dbReference>
<accession>A0A4U5M2Y5</accession>
<evidence type="ECO:0000313" key="2">
    <source>
        <dbReference type="Proteomes" id="UP000298663"/>
    </source>
</evidence>
<keyword evidence="2" id="KW-1185">Reference proteome</keyword>
<reference evidence="1 2" key="1">
    <citation type="journal article" date="2015" name="Genome Biol.">
        <title>Comparative genomics of Steinernema reveals deeply conserved gene regulatory networks.</title>
        <authorList>
            <person name="Dillman A.R."/>
            <person name="Macchietto M."/>
            <person name="Porter C.F."/>
            <person name="Rogers A."/>
            <person name="Williams B."/>
            <person name="Antoshechkin I."/>
            <person name="Lee M.M."/>
            <person name="Goodwin Z."/>
            <person name="Lu X."/>
            <person name="Lewis E.E."/>
            <person name="Goodrich-Blair H."/>
            <person name="Stock S.P."/>
            <person name="Adams B.J."/>
            <person name="Sternberg P.W."/>
            <person name="Mortazavi A."/>
        </authorList>
    </citation>
    <scope>NUCLEOTIDE SEQUENCE [LARGE SCALE GENOMIC DNA]</scope>
    <source>
        <strain evidence="1 2">ALL</strain>
    </source>
</reference>